<sequence length="194" mass="19289">MPLFSNEQEILNQPITVDGSGVTQPVSGTVTANAGSGTFTVDGSGVTQPISAASLPLPAGAATETTLAAIDAGIPAGLGQTTMSASMPVAIASDQSAIPVTFTPAALTITATVSTVAVSTTVATLSLSNTSKTGVVIHNEGGTLFVKFGSVATPSDYTYRLTQNTVLEVTNYAGLITGIKLAGGTDVQVTELGI</sequence>
<name>A0A0F9PZL0_9ZZZZ</name>
<dbReference type="EMBL" id="LAZR01002429">
    <property type="protein sequence ID" value="KKN30162.1"/>
    <property type="molecule type" value="Genomic_DNA"/>
</dbReference>
<protein>
    <submittedName>
        <fullName evidence="1">Uncharacterized protein</fullName>
    </submittedName>
</protein>
<gene>
    <name evidence="1" type="ORF">LCGC14_0836760</name>
</gene>
<dbReference type="AlphaFoldDB" id="A0A0F9PZL0"/>
<reference evidence="1" key="1">
    <citation type="journal article" date="2015" name="Nature">
        <title>Complex archaea that bridge the gap between prokaryotes and eukaryotes.</title>
        <authorList>
            <person name="Spang A."/>
            <person name="Saw J.H."/>
            <person name="Jorgensen S.L."/>
            <person name="Zaremba-Niedzwiedzka K."/>
            <person name="Martijn J."/>
            <person name="Lind A.E."/>
            <person name="van Eijk R."/>
            <person name="Schleper C."/>
            <person name="Guy L."/>
            <person name="Ettema T.J."/>
        </authorList>
    </citation>
    <scope>NUCLEOTIDE SEQUENCE</scope>
</reference>
<evidence type="ECO:0000313" key="1">
    <source>
        <dbReference type="EMBL" id="KKN30162.1"/>
    </source>
</evidence>
<accession>A0A0F9PZL0</accession>
<proteinExistence type="predicted"/>
<organism evidence="1">
    <name type="scientific">marine sediment metagenome</name>
    <dbReference type="NCBI Taxonomy" id="412755"/>
    <lineage>
        <taxon>unclassified sequences</taxon>
        <taxon>metagenomes</taxon>
        <taxon>ecological metagenomes</taxon>
    </lineage>
</organism>
<comment type="caution">
    <text evidence="1">The sequence shown here is derived from an EMBL/GenBank/DDBJ whole genome shotgun (WGS) entry which is preliminary data.</text>
</comment>